<dbReference type="OrthoDB" id="416786at2759"/>
<sequence length="887" mass="100217">MGSIPKLSIVKGQQQDITPRPLHRIFEANLLHHSHKSALITHKNAGGTITSEATQCTYKQLNQLANQCARLLVSDIKRNCLEPNTDGDYIVAVCMEPSDALVNTLLSIWKAGAAYLPIDPTFPLNRIQHILQEARPVMVLCDDNIERERFNDTPTISSSELFHRSADLSNANLLPAEMLADGANNLAIVLYTSGSTGVPKGVRLPHEVILNRLQWQWHTFPYASTEQVSVFKTALTFVDSVSELWGPLMCGLSILVVPKVITKDPERLVDLLEKYKIRRLVLVPTLLRSILMYLKLNDDNTKRQLLQRDRLLYNMKIWVCSGEPLPVALATSFYDYFAEGVHTLFNFYGSTEVMGDVTYFACESKKQLSFFDHVPIGIPLSNTVIYLLDSDFRPVKQGEIGEIFVSGLNLAEGYVNGRDPEKFVENPLAVEFKYSRLYRTGDYGSLRDGNVMYEGRTDSQIKIRGHRVDLAEVEKNVSELPFVDKAMVLCYHAGKIDQTILAFVKLRYDSPLISELQIEAKLRSKLAEYMTPQVVLIDKVPYLVNGKVDRQALLKMYETANNNEGDSSIVLDYDYSLVPAEIKHIAVDLFETVGGVIGRSTRTTLTLRSNFYELGGNSLNSIYTVTLLREKGYNVGISEFIAAKDLGEILEKMVNNRNATTMVEDWRGAAPHLDMTAEPLSDVHRREVIDIIVDSFYGKADLEQWLKPDIYPNDYSDLISDIWNALVEKNLSLIVRDKRSNRIIGTALNFDARAEPEVEVKSKLIIVFEFLEFIEGPIRDNQLPKGLNKILHSFMMGTSSDLNPQENIACMHFMENEVLRVARGKKFAGILTTNTSPLTQQLGNDVYNYKTLLDYQVNQYVYNDGTRPFGKAPDSQRAIVHWREVTD</sequence>
<dbReference type="SMR" id="W8BJX9"/>
<dbReference type="PANTHER" id="PTHR44845:SF6">
    <property type="entry name" value="BETA-ALANINE-ACTIVATING ENZYME"/>
    <property type="match status" value="1"/>
</dbReference>
<feature type="domain" description="AMP-dependent synthetase/ligase" evidence="3">
    <location>
        <begin position="37"/>
        <end position="414"/>
    </location>
</feature>
<dbReference type="FunFam" id="3.30.300.30:FF:000030">
    <property type="entry name" value="Mutant e4 ebony"/>
    <property type="match status" value="1"/>
</dbReference>
<name>W8BJX9_CERCA</name>
<organism evidence="4">
    <name type="scientific">Ceratitis capitata</name>
    <name type="common">Mediterranean fruit fly</name>
    <name type="synonym">Tephritis capitata</name>
    <dbReference type="NCBI Taxonomy" id="7213"/>
    <lineage>
        <taxon>Eukaryota</taxon>
        <taxon>Metazoa</taxon>
        <taxon>Ecdysozoa</taxon>
        <taxon>Arthropoda</taxon>
        <taxon>Hexapoda</taxon>
        <taxon>Insecta</taxon>
        <taxon>Pterygota</taxon>
        <taxon>Neoptera</taxon>
        <taxon>Endopterygota</taxon>
        <taxon>Diptera</taxon>
        <taxon>Brachycera</taxon>
        <taxon>Muscomorpha</taxon>
        <taxon>Tephritoidea</taxon>
        <taxon>Tephritidae</taxon>
        <taxon>Ceratitis</taxon>
        <taxon>Ceratitis</taxon>
    </lineage>
</organism>
<dbReference type="SUPFAM" id="SSF56801">
    <property type="entry name" value="Acetyl-CoA synthetase-like"/>
    <property type="match status" value="1"/>
</dbReference>
<dbReference type="FunFam" id="3.40.630.30:FF:000088">
    <property type="entry name" value="Ebony protein"/>
    <property type="match status" value="1"/>
</dbReference>
<dbReference type="FunFam" id="3.40.50.12780:FF:000038">
    <property type="entry name" value="Ebony protein"/>
    <property type="match status" value="1"/>
</dbReference>
<dbReference type="CDD" id="cd05930">
    <property type="entry name" value="A_NRPS"/>
    <property type="match status" value="1"/>
</dbReference>
<dbReference type="FunFam" id="1.10.1200.10:FF:000030">
    <property type="entry name" value="Ebony protein"/>
    <property type="match status" value="1"/>
</dbReference>
<evidence type="ECO:0000256" key="1">
    <source>
        <dbReference type="ARBA" id="ARBA00022450"/>
    </source>
</evidence>
<dbReference type="InterPro" id="IPR045851">
    <property type="entry name" value="AMP-bd_C_sf"/>
</dbReference>
<dbReference type="EMBL" id="GAMC01016642">
    <property type="protein sequence ID" value="JAB89913.1"/>
    <property type="molecule type" value="mRNA"/>
</dbReference>
<accession>W8BJX9</accession>
<dbReference type="InterPro" id="IPR042099">
    <property type="entry name" value="ANL_N_sf"/>
</dbReference>
<dbReference type="PROSITE" id="PS00455">
    <property type="entry name" value="AMP_BINDING"/>
    <property type="match status" value="1"/>
</dbReference>
<dbReference type="Gene3D" id="3.30.300.30">
    <property type="match status" value="1"/>
</dbReference>
<keyword evidence="2" id="KW-0597">Phosphoprotein</keyword>
<dbReference type="PANTHER" id="PTHR44845">
    <property type="entry name" value="CARRIER DOMAIN-CONTAINING PROTEIN"/>
    <property type="match status" value="1"/>
</dbReference>
<reference evidence="4" key="2">
    <citation type="journal article" date="2014" name="BMC Genomics">
        <title>A genomic perspective to assessing quality of mass-reared SIT flies used in Mediterranean fruit fly (Ceratitis capitata) eradication in California.</title>
        <authorList>
            <person name="Calla B."/>
            <person name="Hall B."/>
            <person name="Hou S."/>
            <person name="Geib S.M."/>
        </authorList>
    </citation>
    <scope>NUCLEOTIDE SEQUENCE</scope>
</reference>
<reference evidence="4" key="1">
    <citation type="submission" date="2013-07" db="EMBL/GenBank/DDBJ databases">
        <authorList>
            <person name="Geib S."/>
        </authorList>
    </citation>
    <scope>NUCLEOTIDE SEQUENCE</scope>
</reference>
<dbReference type="Pfam" id="PF00501">
    <property type="entry name" value="AMP-binding"/>
    <property type="match status" value="1"/>
</dbReference>
<dbReference type="AlphaFoldDB" id="W8BJX9"/>
<dbReference type="InterPro" id="IPR020845">
    <property type="entry name" value="AMP-binding_CS"/>
</dbReference>
<evidence type="ECO:0000259" key="3">
    <source>
        <dbReference type="Pfam" id="PF00501"/>
    </source>
</evidence>
<keyword evidence="1" id="KW-0596">Phosphopantetheine</keyword>
<dbReference type="InterPro" id="IPR000873">
    <property type="entry name" value="AMP-dep_synth/lig_dom"/>
</dbReference>
<dbReference type="Gene3D" id="3.40.50.12780">
    <property type="entry name" value="N-terminal domain of ligase-like"/>
    <property type="match status" value="1"/>
</dbReference>
<evidence type="ECO:0000313" key="4">
    <source>
        <dbReference type="EMBL" id="JAB89914.1"/>
    </source>
</evidence>
<protein>
    <submittedName>
        <fullName evidence="4">Mycosubtilin synthase subunit C</fullName>
    </submittedName>
</protein>
<dbReference type="Gene3D" id="3.40.630.30">
    <property type="match status" value="1"/>
</dbReference>
<evidence type="ECO:0000256" key="2">
    <source>
        <dbReference type="ARBA" id="ARBA00022553"/>
    </source>
</evidence>
<proteinExistence type="evidence at transcript level"/>
<dbReference type="EMBL" id="GAMC01016641">
    <property type="protein sequence ID" value="JAB89914.1"/>
    <property type="molecule type" value="mRNA"/>
</dbReference>
<gene>
    <name evidence="4" type="primary">MYCC</name>
</gene>